<dbReference type="InterPro" id="IPR046053">
    <property type="entry name" value="DUF6011"/>
</dbReference>
<comment type="caution">
    <text evidence="1">The sequence shown here is derived from an EMBL/GenBank/DDBJ whole genome shotgun (WGS) entry which is preliminary data.</text>
</comment>
<accession>A0ABW1YLE0</accession>
<keyword evidence="2" id="KW-1185">Reference proteome</keyword>
<dbReference type="RefSeq" id="WP_226865099.1">
    <property type="nucleotide sequence ID" value="NZ_JACZFR010000035.1"/>
</dbReference>
<sequence>MTRCLKCHHELKDPRSMAREMGPICFSKWGGQEDMFRDRNPVYDFDICLFNGMPVLCIRDLYQSGNPTMTVTNGVELVLAQIVRSVGALPKLIIYRDSEGEWDRIKAKPDGTFNGFAPLAQGLDYRVTADREALEVAGLSFAAAQPETSDD</sequence>
<dbReference type="EMBL" id="JBHSVR010000001">
    <property type="protein sequence ID" value="MFC6633558.1"/>
    <property type="molecule type" value="Genomic_DNA"/>
</dbReference>
<evidence type="ECO:0000313" key="1">
    <source>
        <dbReference type="EMBL" id="MFC6633558.1"/>
    </source>
</evidence>
<reference evidence="2" key="1">
    <citation type="journal article" date="2019" name="Int. J. Syst. Evol. Microbiol.">
        <title>The Global Catalogue of Microorganisms (GCM) 10K type strain sequencing project: providing services to taxonomists for standard genome sequencing and annotation.</title>
        <authorList>
            <consortium name="The Broad Institute Genomics Platform"/>
            <consortium name="The Broad Institute Genome Sequencing Center for Infectious Disease"/>
            <person name="Wu L."/>
            <person name="Ma J."/>
        </authorList>
    </citation>
    <scope>NUCLEOTIDE SEQUENCE [LARGE SCALE GENOMIC DNA]</scope>
    <source>
        <strain evidence="2">CGMCC 1.13718</strain>
    </source>
</reference>
<name>A0ABW1YLE0_9GAMM</name>
<dbReference type="Proteomes" id="UP001596425">
    <property type="component" value="Unassembled WGS sequence"/>
</dbReference>
<gene>
    <name evidence="1" type="ORF">ACFQBM_09715</name>
</gene>
<organism evidence="1 2">
    <name type="scientific">Microbulbifer taiwanensis</name>
    <dbReference type="NCBI Taxonomy" id="986746"/>
    <lineage>
        <taxon>Bacteria</taxon>
        <taxon>Pseudomonadati</taxon>
        <taxon>Pseudomonadota</taxon>
        <taxon>Gammaproteobacteria</taxon>
        <taxon>Cellvibrionales</taxon>
        <taxon>Microbulbiferaceae</taxon>
        <taxon>Microbulbifer</taxon>
    </lineage>
</organism>
<proteinExistence type="predicted"/>
<dbReference type="Pfam" id="PF19474">
    <property type="entry name" value="DUF6011"/>
    <property type="match status" value="1"/>
</dbReference>
<evidence type="ECO:0000313" key="2">
    <source>
        <dbReference type="Proteomes" id="UP001596425"/>
    </source>
</evidence>
<protein>
    <submittedName>
        <fullName evidence="1">DUF6011 domain-containing protein</fullName>
    </submittedName>
</protein>